<evidence type="ECO:0000313" key="1">
    <source>
        <dbReference type="EMBL" id="AJT60989.1"/>
    </source>
</evidence>
<dbReference type="RefSeq" id="YP_009201251.1">
    <property type="nucleotide sequence ID" value="NC_028829.1"/>
</dbReference>
<protein>
    <submittedName>
        <fullName evidence="1">Uncharacterized protein</fullName>
    </submittedName>
</protein>
<keyword evidence="2" id="KW-1185">Reference proteome</keyword>
<dbReference type="KEGG" id="vg:26628474"/>
<name>A0A0D4DAG9_9CAUD</name>
<dbReference type="GeneID" id="26628474"/>
<accession>A0A0D4DAG9</accession>
<dbReference type="EMBL" id="KP671755">
    <property type="protein sequence ID" value="AJT60989.1"/>
    <property type="molecule type" value="Genomic_DNA"/>
</dbReference>
<dbReference type="Proteomes" id="UP000202888">
    <property type="component" value="Segment"/>
</dbReference>
<proteinExistence type="predicted"/>
<evidence type="ECO:0000313" key="2">
    <source>
        <dbReference type="Proteomes" id="UP000202888"/>
    </source>
</evidence>
<sequence length="97" mass="11129">MREAIALLKNTKMSYTDISAFGDPVVYVHAGHETILKVEYTEDCYSFFDYRSKYLYTEQSIDDLEIHLKSIDVGLDDDLPLNGNIDKDTIPDGEFLE</sequence>
<dbReference type="OrthoDB" id="18973at10239"/>
<reference evidence="1 2" key="1">
    <citation type="journal article" date="2016" name="Genom Data">
        <title>Complete genome sequence of a giant Vibrio phage ValKK3 infecting Vibrio alginolyticus.</title>
        <authorList>
            <person name="Lal T.M."/>
            <person name="Sano M."/>
            <person name="Hatai K."/>
            <person name="Ransangan J."/>
        </authorList>
    </citation>
    <scope>NUCLEOTIDE SEQUENCE [LARGE SCALE GENOMIC DNA]</scope>
</reference>
<organism evidence="1 2">
    <name type="scientific">Vibrio phage ValKK3</name>
    <dbReference type="NCBI Taxonomy" id="1610855"/>
    <lineage>
        <taxon>Viruses</taxon>
        <taxon>Duplodnaviria</taxon>
        <taxon>Heunggongvirae</taxon>
        <taxon>Uroviricota</taxon>
        <taxon>Caudoviricetes</taxon>
        <taxon>Pantevenvirales</taxon>
        <taxon>Straboviridae</taxon>
        <taxon>Schizotequatrovirus</taxon>
        <taxon>Schizotequatrovirus valkk3</taxon>
    </lineage>
</organism>